<dbReference type="Pfam" id="PF13783">
    <property type="entry name" value="DUF4177"/>
    <property type="match status" value="1"/>
</dbReference>
<protein>
    <submittedName>
        <fullName evidence="1">DUF4177 domain-containing protein</fullName>
    </submittedName>
</protein>
<name>A0A3M8DVW7_9BACL</name>
<dbReference type="Proteomes" id="UP000271031">
    <property type="component" value="Unassembled WGS sequence"/>
</dbReference>
<keyword evidence="2" id="KW-1185">Reference proteome</keyword>
<evidence type="ECO:0000313" key="2">
    <source>
        <dbReference type="Proteomes" id="UP000271031"/>
    </source>
</evidence>
<organism evidence="1 2">
    <name type="scientific">Brevibacillus fluminis</name>
    <dbReference type="NCBI Taxonomy" id="511487"/>
    <lineage>
        <taxon>Bacteria</taxon>
        <taxon>Bacillati</taxon>
        <taxon>Bacillota</taxon>
        <taxon>Bacilli</taxon>
        <taxon>Bacillales</taxon>
        <taxon>Paenibacillaceae</taxon>
        <taxon>Brevibacillus</taxon>
    </lineage>
</organism>
<accession>A0A3M8DVW7</accession>
<dbReference type="AlphaFoldDB" id="A0A3M8DVW7"/>
<comment type="caution">
    <text evidence="1">The sequence shown here is derived from an EMBL/GenBank/DDBJ whole genome shotgun (WGS) entry which is preliminary data.</text>
</comment>
<gene>
    <name evidence="1" type="ORF">EDM56_02450</name>
</gene>
<dbReference type="RefSeq" id="WP_122916302.1">
    <property type="nucleotide sequence ID" value="NZ_RHHQ01000004.1"/>
</dbReference>
<reference evidence="1 2" key="1">
    <citation type="submission" date="2018-10" db="EMBL/GenBank/DDBJ databases">
        <title>Phylogenomics of Brevibacillus.</title>
        <authorList>
            <person name="Dunlap C."/>
        </authorList>
    </citation>
    <scope>NUCLEOTIDE SEQUENCE [LARGE SCALE GENOMIC DNA]</scope>
    <source>
        <strain evidence="1 2">JCM 15716</strain>
    </source>
</reference>
<dbReference type="EMBL" id="RHHQ01000004">
    <property type="protein sequence ID" value="RNB91639.1"/>
    <property type="molecule type" value="Genomic_DNA"/>
</dbReference>
<proteinExistence type="predicted"/>
<dbReference type="OrthoDB" id="5432776at2"/>
<sequence length="64" mass="7529">MDKWEYRTVKYLTTGFFGGKLDETEFDKILNEMGEEGWELVSCFDTNQTHGSSREVVSVFKRKK</sequence>
<dbReference type="InterPro" id="IPR025234">
    <property type="entry name" value="YjzH-like"/>
</dbReference>
<evidence type="ECO:0000313" key="1">
    <source>
        <dbReference type="EMBL" id="RNB91639.1"/>
    </source>
</evidence>